<evidence type="ECO:0000256" key="2">
    <source>
        <dbReference type="ARBA" id="ARBA00004300"/>
    </source>
</evidence>
<evidence type="ECO:0000313" key="7">
    <source>
        <dbReference type="Ensembl" id="ENSABRP00000013342.1"/>
    </source>
</evidence>
<keyword evidence="5" id="KW-0206">Cytoskeleton</keyword>
<keyword evidence="8" id="KW-1185">Reference proteome</keyword>
<evidence type="ECO:0000256" key="4">
    <source>
        <dbReference type="ARBA" id="ARBA00022490"/>
    </source>
</evidence>
<feature type="region of interest" description="Disordered" evidence="6">
    <location>
        <begin position="157"/>
        <end position="217"/>
    </location>
</feature>
<evidence type="ECO:0000256" key="6">
    <source>
        <dbReference type="SAM" id="MobiDB-lite"/>
    </source>
</evidence>
<evidence type="ECO:0000256" key="3">
    <source>
        <dbReference type="ARBA" id="ARBA00007286"/>
    </source>
</evidence>
<protein>
    <recommendedName>
        <fullName evidence="9">Mitotic spindle organizing protein 2B</fullName>
    </recommendedName>
</protein>
<dbReference type="Proteomes" id="UP000694426">
    <property type="component" value="Unplaced"/>
</dbReference>
<comment type="similarity">
    <text evidence="3">Belongs to the MOZART2 family.</text>
</comment>
<evidence type="ECO:0000313" key="8">
    <source>
        <dbReference type="Proteomes" id="UP000694426"/>
    </source>
</evidence>
<dbReference type="GO" id="GO:0005813">
    <property type="term" value="C:centrosome"/>
    <property type="evidence" value="ECO:0007669"/>
    <property type="project" value="UniProtKB-SubCell"/>
</dbReference>
<comment type="subcellular location">
    <subcellularLocation>
        <location evidence="2">Cytoplasm</location>
        <location evidence="2">Cytoskeleton</location>
        <location evidence="2">Microtubule organizing center</location>
        <location evidence="2">Centrosome</location>
    </subcellularLocation>
    <subcellularLocation>
        <location evidence="1">Cytoplasm</location>
        <location evidence="1">Cytoskeleton</location>
        <location evidence="1">Spindle</location>
    </subcellularLocation>
</comment>
<feature type="compositionally biased region" description="Low complexity" evidence="6">
    <location>
        <begin position="157"/>
        <end position="171"/>
    </location>
</feature>
<dbReference type="PANTHER" id="PTHR28578:SF2">
    <property type="entry name" value="MITOTIC-SPINDLE ORGANIZING PROTEIN 2"/>
    <property type="match status" value="1"/>
</dbReference>
<reference evidence="7" key="2">
    <citation type="submission" date="2025-09" db="UniProtKB">
        <authorList>
            <consortium name="Ensembl"/>
        </authorList>
    </citation>
    <scope>IDENTIFICATION</scope>
</reference>
<name>A0A8B9C3V0_9AVES</name>
<proteinExistence type="inferred from homology"/>
<dbReference type="Ensembl" id="ENSABRT00000019053.1">
    <property type="protein sequence ID" value="ENSABRP00000013342.1"/>
    <property type="gene ID" value="ENSABRG00000011870.1"/>
</dbReference>
<dbReference type="AlphaFoldDB" id="A0A8B9C3V0"/>
<evidence type="ECO:0000256" key="5">
    <source>
        <dbReference type="ARBA" id="ARBA00023212"/>
    </source>
</evidence>
<evidence type="ECO:0008006" key="9">
    <source>
        <dbReference type="Google" id="ProtNLM"/>
    </source>
</evidence>
<keyword evidence="4" id="KW-0963">Cytoplasm</keyword>
<sequence>MSGATLGKVAAAARPRRKVLSAEEAELFELAQAAGSGLDPEVFKVLLDLLRMNVAPLAVFQVLKSMCAGQRLPAGTESGAPAAPAPLPADNRGRRRAGGRGPGGGRRRRALTSLCLSRPEPLEEPLAFASALRLPRPAGVRPPAACCRPLPRCVSAPPAGRAAGSAPGARPIGPPAAPGRGVRAGRQGLRLLAARPGGAAGPRGPPPPREARGARSV</sequence>
<dbReference type="InterPro" id="IPR024332">
    <property type="entry name" value="MOZART2"/>
</dbReference>
<feature type="compositionally biased region" description="Low complexity" evidence="6">
    <location>
        <begin position="178"/>
        <end position="197"/>
    </location>
</feature>
<accession>A0A8B9C3V0</accession>
<reference evidence="7" key="1">
    <citation type="submission" date="2025-08" db="UniProtKB">
        <authorList>
            <consortium name="Ensembl"/>
        </authorList>
    </citation>
    <scope>IDENTIFICATION</scope>
</reference>
<evidence type="ECO:0000256" key="1">
    <source>
        <dbReference type="ARBA" id="ARBA00004186"/>
    </source>
</evidence>
<dbReference type="Pfam" id="PF12926">
    <property type="entry name" value="MOZART2"/>
    <property type="match status" value="1"/>
</dbReference>
<dbReference type="GeneTree" id="ENSGT00390000014845"/>
<feature type="region of interest" description="Disordered" evidence="6">
    <location>
        <begin position="74"/>
        <end position="108"/>
    </location>
</feature>
<organism evidence="7 8">
    <name type="scientific">Anser brachyrhynchus</name>
    <name type="common">Pink-footed goose</name>
    <dbReference type="NCBI Taxonomy" id="132585"/>
    <lineage>
        <taxon>Eukaryota</taxon>
        <taxon>Metazoa</taxon>
        <taxon>Chordata</taxon>
        <taxon>Craniata</taxon>
        <taxon>Vertebrata</taxon>
        <taxon>Euteleostomi</taxon>
        <taxon>Archelosauria</taxon>
        <taxon>Archosauria</taxon>
        <taxon>Dinosauria</taxon>
        <taxon>Saurischia</taxon>
        <taxon>Theropoda</taxon>
        <taxon>Coelurosauria</taxon>
        <taxon>Aves</taxon>
        <taxon>Neognathae</taxon>
        <taxon>Galloanserae</taxon>
        <taxon>Anseriformes</taxon>
        <taxon>Anatidae</taxon>
        <taxon>Anserinae</taxon>
        <taxon>Anser</taxon>
    </lineage>
</organism>
<dbReference type="GO" id="GO:0005819">
    <property type="term" value="C:spindle"/>
    <property type="evidence" value="ECO:0007669"/>
    <property type="project" value="UniProtKB-SubCell"/>
</dbReference>
<dbReference type="PANTHER" id="PTHR28578">
    <property type="entry name" value="MITOTIC-SPINDLE ORGANIZING PROTEIN 2A-RELATED"/>
    <property type="match status" value="1"/>
</dbReference>